<evidence type="ECO:0000256" key="1">
    <source>
        <dbReference type="SAM" id="MobiDB-lite"/>
    </source>
</evidence>
<evidence type="ECO:0000313" key="2">
    <source>
        <dbReference type="EMBL" id="MEQ2269092.1"/>
    </source>
</evidence>
<gene>
    <name evidence="2" type="ORF">XENORESO_021873</name>
</gene>
<keyword evidence="3" id="KW-1185">Reference proteome</keyword>
<name>A0ABV0WKW4_9TELE</name>
<reference evidence="2 3" key="1">
    <citation type="submission" date="2021-06" db="EMBL/GenBank/DDBJ databases">
        <authorList>
            <person name="Palmer J.M."/>
        </authorList>
    </citation>
    <scope>NUCLEOTIDE SEQUENCE [LARGE SCALE GENOMIC DNA]</scope>
    <source>
        <strain evidence="2 3">XR_2019</strain>
        <tissue evidence="2">Muscle</tissue>
    </source>
</reference>
<comment type="caution">
    <text evidence="2">The sequence shown here is derived from an EMBL/GenBank/DDBJ whole genome shotgun (WGS) entry which is preliminary data.</text>
</comment>
<proteinExistence type="predicted"/>
<dbReference type="Proteomes" id="UP001444071">
    <property type="component" value="Unassembled WGS sequence"/>
</dbReference>
<evidence type="ECO:0000313" key="3">
    <source>
        <dbReference type="Proteomes" id="UP001444071"/>
    </source>
</evidence>
<organism evidence="2 3">
    <name type="scientific">Xenotaenia resolanae</name>
    <dbReference type="NCBI Taxonomy" id="208358"/>
    <lineage>
        <taxon>Eukaryota</taxon>
        <taxon>Metazoa</taxon>
        <taxon>Chordata</taxon>
        <taxon>Craniata</taxon>
        <taxon>Vertebrata</taxon>
        <taxon>Euteleostomi</taxon>
        <taxon>Actinopterygii</taxon>
        <taxon>Neopterygii</taxon>
        <taxon>Teleostei</taxon>
        <taxon>Neoteleostei</taxon>
        <taxon>Acanthomorphata</taxon>
        <taxon>Ovalentaria</taxon>
        <taxon>Atherinomorphae</taxon>
        <taxon>Cyprinodontiformes</taxon>
        <taxon>Goodeidae</taxon>
        <taxon>Xenotaenia</taxon>
    </lineage>
</organism>
<protein>
    <submittedName>
        <fullName evidence="2">Uncharacterized protein</fullName>
    </submittedName>
</protein>
<sequence>MVFRIFYKRIERYRGHLSLNRHLNVVEGFECSNDPRGYVVWGLNAPGRVSHGKQALGDGSDKESFMRTKISRHMTSPGTAEPGPTLEPGLGLGLAGERLVAGLFLAGPSRAKPERETRGHPPVGPPPAGGTMRDWWRIGWRTKVETSAARSPDA</sequence>
<feature type="region of interest" description="Disordered" evidence="1">
    <location>
        <begin position="109"/>
        <end position="137"/>
    </location>
</feature>
<accession>A0ABV0WKW4</accession>
<dbReference type="EMBL" id="JAHRIM010051001">
    <property type="protein sequence ID" value="MEQ2269092.1"/>
    <property type="molecule type" value="Genomic_DNA"/>
</dbReference>